<dbReference type="NCBIfam" id="TIGR00826">
    <property type="entry name" value="EIIB_glc"/>
    <property type="match status" value="1"/>
</dbReference>
<dbReference type="PATRIC" id="fig|1423751.3.peg.1363"/>
<dbReference type="EC" id="2.7.1.211" evidence="11"/>
<evidence type="ECO:0000313" key="21">
    <source>
        <dbReference type="Proteomes" id="UP000009326"/>
    </source>
</evidence>
<gene>
    <name evidence="19" type="ORF">BN52_09600</name>
    <name evidence="20" type="ORF">FC38_GL001320</name>
</gene>
<keyword evidence="8" id="KW-0418">Kinase</keyword>
<comment type="caution">
    <text evidence="19">The sequence shown here is derived from an EMBL/GenBank/DDBJ whole genome shotgun (WGS) entry which is preliminary data.</text>
</comment>
<evidence type="ECO:0000256" key="13">
    <source>
        <dbReference type="ARBA" id="ARBA00048931"/>
    </source>
</evidence>
<dbReference type="RefSeq" id="WP_008473938.1">
    <property type="nucleotide sequence ID" value="NZ_AYZO01000004.1"/>
</dbReference>
<comment type="subcellular location">
    <subcellularLocation>
        <location evidence="1">Cell membrane</location>
        <topology evidence="1">Multi-pass membrane protein</topology>
    </subcellularLocation>
</comment>
<dbReference type="GO" id="GO:0090589">
    <property type="term" value="F:protein-phosphocysteine-trehalose phosphotransferase system transporter activity"/>
    <property type="evidence" value="ECO:0007669"/>
    <property type="project" value="TreeGrafter"/>
</dbReference>
<dbReference type="Pfam" id="PF02378">
    <property type="entry name" value="PTS_EIIC"/>
    <property type="match status" value="1"/>
</dbReference>
<evidence type="ECO:0000256" key="15">
    <source>
        <dbReference type="SAM" id="Phobius"/>
    </source>
</evidence>
<feature type="transmembrane region" description="Helical" evidence="15">
    <location>
        <begin position="264"/>
        <end position="289"/>
    </location>
</feature>
<sequence>MDHKAVAERVIKYVGRDNIVAGAHCATRLRLVLKDDENIDQKGLDNDPDVKGTFKTQGQYQIIIGPGDVNDVYDEFIKITGLKELSTDDLKKVAAGQQKTNPIMAFIKLLSDIFVPIIPALVAGGLLMALNNFLTQGGLFGPKALVQLYPQIKGLSDMIQLMSAAPFWFLPILVAISAGKRFGANQFLSAAIGMIMVAPGTANIIGATDLSKVATIANYTKFWDIFGLHVTQTSYTYQVIPVLAAVWLLAFLEKRFHKWLPSAVDFTFTPLLSILITGFLTFTIIGPVLKFVSDAITSGIVWLYDTTSFVGMGVFGLFYSAIVTTGLHQSFPAIETQLVSAFANGKGAGDFIFVVASMANVAQAAATFGVWFLTKDQKMKGLASSAGVSAMLGITEPALFGVNLKYRFPFFCALIGSGVASVVAGLTHVIAASMGAAGFIGFLSIYPRTIPFYVMSELISFGVAFALTYIWGKKHMPEEAVATEVVDAHSAVEESQKAEEVAQKQLALQDETVVAPVDGETESLTKVNDQVFSAKMMGNGAAIIPSDGKIYAPVSGEITVAYATKHAYGLKSDHGAEVLIHIGLDTVNLEGKHFTSLVKQGQHVEQGQELGSVDLEAIKQAGYDPTVMVVITNTADYASVDRVTETNGQHGAALIALTAHN</sequence>
<dbReference type="InterPro" id="IPR013013">
    <property type="entry name" value="PTS_EIIC_1"/>
</dbReference>
<dbReference type="SUPFAM" id="SSF55604">
    <property type="entry name" value="Glucose permease domain IIB"/>
    <property type="match status" value="1"/>
</dbReference>
<dbReference type="NCBIfam" id="TIGR01996">
    <property type="entry name" value="PTS-II-BC-sucr"/>
    <property type="match status" value="1"/>
</dbReference>
<dbReference type="PROSITE" id="PS00371">
    <property type="entry name" value="PTS_EIIA_TYPE_1_HIS"/>
    <property type="match status" value="1"/>
</dbReference>
<dbReference type="PROSITE" id="PS51103">
    <property type="entry name" value="PTS_EIIC_TYPE_1"/>
    <property type="match status" value="1"/>
</dbReference>
<keyword evidence="10 15" id="KW-0472">Membrane</keyword>
<evidence type="ECO:0000313" key="20">
    <source>
        <dbReference type="EMBL" id="KRN14241.1"/>
    </source>
</evidence>
<feature type="transmembrane region" description="Helical" evidence="15">
    <location>
        <begin position="450"/>
        <end position="471"/>
    </location>
</feature>
<keyword evidence="9 15" id="KW-1133">Transmembrane helix</keyword>
<comment type="function">
    <text evidence="12">The phosphoenolpyruvate-dependent sugar phosphotransferase system (sugar PTS), a major carbohydrate active transport system, catalyzes the phosphorylation of incoming sugar substrates concomitantly with their translocation across the cell membrane. This system is involved in sucrose transport.</text>
</comment>
<feature type="active site" description="Phosphocysteine intermediate; for EIIB activity" evidence="14">
    <location>
        <position position="25"/>
    </location>
</feature>
<dbReference type="InterPro" id="IPR010973">
    <property type="entry name" value="PTS_IIBC_sucr"/>
</dbReference>
<dbReference type="CDD" id="cd00210">
    <property type="entry name" value="PTS_IIA_glc"/>
    <property type="match status" value="1"/>
</dbReference>
<name>I7LGI1_9LACO</name>
<reference evidence="20 22" key="2">
    <citation type="journal article" date="2015" name="Genome Announc.">
        <title>Expanding the biotechnology potential of lactobacilli through comparative genomics of 213 strains and associated genera.</title>
        <authorList>
            <person name="Sun Z."/>
            <person name="Harris H.M."/>
            <person name="McCann A."/>
            <person name="Guo C."/>
            <person name="Argimon S."/>
            <person name="Zhang W."/>
            <person name="Yang X."/>
            <person name="Jeffery I.B."/>
            <person name="Cooney J.C."/>
            <person name="Kagawa T.F."/>
            <person name="Liu W."/>
            <person name="Song Y."/>
            <person name="Salvetti E."/>
            <person name="Wrobel A."/>
            <person name="Rasinkangas P."/>
            <person name="Parkhill J."/>
            <person name="Rea M.C."/>
            <person name="O'Sullivan O."/>
            <person name="Ritari J."/>
            <person name="Douillard F.P."/>
            <person name="Paul Ross R."/>
            <person name="Yang R."/>
            <person name="Briner A.E."/>
            <person name="Felis G.E."/>
            <person name="de Vos W.M."/>
            <person name="Barrangou R."/>
            <person name="Klaenhammer T.R."/>
            <person name="Caufield P.W."/>
            <person name="Cui Y."/>
            <person name="Zhang H."/>
            <person name="O'Toole P.W."/>
        </authorList>
    </citation>
    <scope>NUCLEOTIDE SEQUENCE [LARGE SCALE GENOMIC DNA]</scope>
    <source>
        <strain evidence="20 22">DSM 23908</strain>
    </source>
</reference>
<keyword evidence="4" id="KW-0762">Sugar transport</keyword>
<dbReference type="EMBL" id="AYZO01000004">
    <property type="protein sequence ID" value="KRN14241.1"/>
    <property type="molecule type" value="Genomic_DNA"/>
</dbReference>
<keyword evidence="6" id="KW-0598">Phosphotransferase system</keyword>
<dbReference type="OrthoDB" id="9769191at2"/>
<proteinExistence type="predicted"/>
<evidence type="ECO:0000313" key="19">
    <source>
        <dbReference type="EMBL" id="CCI87648.1"/>
    </source>
</evidence>
<dbReference type="InterPro" id="IPR036878">
    <property type="entry name" value="Glu_permease_IIB"/>
</dbReference>
<feature type="transmembrane region" description="Helical" evidence="15">
    <location>
        <begin position="113"/>
        <end position="134"/>
    </location>
</feature>
<evidence type="ECO:0000256" key="11">
    <source>
        <dbReference type="ARBA" id="ARBA00044053"/>
    </source>
</evidence>
<feature type="domain" description="PTS EIIC type-1" evidence="18">
    <location>
        <begin position="121"/>
        <end position="487"/>
    </location>
</feature>
<comment type="catalytic activity">
    <reaction evidence="13">
        <text>N(pros)-phospho-L-histidyl-[protein](out) + sucrose = sucrose 6(G)-phosphate(in) + L-histidyl-[protein]</text>
        <dbReference type="Rhea" id="RHEA:49236"/>
        <dbReference type="Rhea" id="RHEA-COMP:9745"/>
        <dbReference type="Rhea" id="RHEA-COMP:9746"/>
        <dbReference type="ChEBI" id="CHEBI:17992"/>
        <dbReference type="ChEBI" id="CHEBI:29979"/>
        <dbReference type="ChEBI" id="CHEBI:64837"/>
        <dbReference type="ChEBI" id="CHEBI:91002"/>
        <dbReference type="EC" id="2.7.1.211"/>
    </reaction>
</comment>
<dbReference type="PANTHER" id="PTHR30175:SF4">
    <property type="entry name" value="PTS SYSTEM TREHALOSE-SPECIFIC EIIBC COMPONENT"/>
    <property type="match status" value="1"/>
</dbReference>
<accession>I7LGI1</accession>
<dbReference type="InterPro" id="IPR011055">
    <property type="entry name" value="Dup_hybrid_motif"/>
</dbReference>
<dbReference type="Pfam" id="PF00358">
    <property type="entry name" value="PTS_EIIA_1"/>
    <property type="match status" value="1"/>
</dbReference>
<keyword evidence="5 19" id="KW-0808">Transferase</keyword>
<dbReference type="InterPro" id="IPR001996">
    <property type="entry name" value="PTS_IIB_1"/>
</dbReference>
<dbReference type="NCBIfam" id="TIGR00830">
    <property type="entry name" value="PTBA"/>
    <property type="match status" value="1"/>
</dbReference>
<keyword evidence="22" id="KW-1185">Reference proteome</keyword>
<dbReference type="PROSITE" id="PS01035">
    <property type="entry name" value="PTS_EIIB_TYPE_1_CYS"/>
    <property type="match status" value="1"/>
</dbReference>
<feature type="domain" description="PTS EIIA type-1" evidence="16">
    <location>
        <begin position="529"/>
        <end position="633"/>
    </location>
</feature>
<dbReference type="InterPro" id="IPR018113">
    <property type="entry name" value="PTrfase_EIIB_Cys"/>
</dbReference>
<evidence type="ECO:0000259" key="17">
    <source>
        <dbReference type="PROSITE" id="PS51098"/>
    </source>
</evidence>
<evidence type="ECO:0000256" key="9">
    <source>
        <dbReference type="ARBA" id="ARBA00022989"/>
    </source>
</evidence>
<dbReference type="InterPro" id="IPR003352">
    <property type="entry name" value="PTS_EIIC"/>
</dbReference>
<dbReference type="EMBL" id="CAKC01000086">
    <property type="protein sequence ID" value="CCI87648.1"/>
    <property type="molecule type" value="Genomic_DNA"/>
</dbReference>
<evidence type="ECO:0000259" key="16">
    <source>
        <dbReference type="PROSITE" id="PS51093"/>
    </source>
</evidence>
<feature type="transmembrane region" description="Helical" evidence="15">
    <location>
        <begin position="348"/>
        <end position="373"/>
    </location>
</feature>
<evidence type="ECO:0000256" key="1">
    <source>
        <dbReference type="ARBA" id="ARBA00004651"/>
    </source>
</evidence>
<evidence type="ECO:0000256" key="6">
    <source>
        <dbReference type="ARBA" id="ARBA00022683"/>
    </source>
</evidence>
<reference evidence="19 21" key="1">
    <citation type="submission" date="2012-06" db="EMBL/GenBank/DDBJ databases">
        <title>Draft genome sequence of Lactobacillus gigeriorum CRBIP 24.85T, isolated from chicken crop.</title>
        <authorList>
            <person name="Cousin S."/>
            <person name="Ma L."/>
            <person name="Creno S."/>
            <person name="Clermont D."/>
            <person name="Loux V."/>
            <person name="Bizet C."/>
            <person name="Bouchier C."/>
        </authorList>
    </citation>
    <scope>NUCLEOTIDE SEQUENCE [LARGE SCALE GENOMIC DNA]</scope>
    <source>
        <strain evidence="21">CRBIP 24.85T</strain>
        <strain evidence="19">Type strain: CRBIP 24.85</strain>
    </source>
</reference>
<evidence type="ECO:0000256" key="14">
    <source>
        <dbReference type="PROSITE-ProRule" id="PRU00421"/>
    </source>
</evidence>
<evidence type="ECO:0000256" key="4">
    <source>
        <dbReference type="ARBA" id="ARBA00022597"/>
    </source>
</evidence>
<evidence type="ECO:0000259" key="18">
    <source>
        <dbReference type="PROSITE" id="PS51103"/>
    </source>
</evidence>
<dbReference type="Gene3D" id="3.30.1360.60">
    <property type="entry name" value="Glucose permease domain IIB"/>
    <property type="match status" value="1"/>
</dbReference>
<dbReference type="FunFam" id="2.70.70.10:FF:000001">
    <property type="entry name" value="PTS system glucose-specific IIA component"/>
    <property type="match status" value="1"/>
</dbReference>
<keyword evidence="3" id="KW-1003">Cell membrane</keyword>
<evidence type="ECO:0000256" key="2">
    <source>
        <dbReference type="ARBA" id="ARBA00022448"/>
    </source>
</evidence>
<dbReference type="GO" id="GO:0009401">
    <property type="term" value="P:phosphoenolpyruvate-dependent sugar phosphotransferase system"/>
    <property type="evidence" value="ECO:0007669"/>
    <property type="project" value="UniProtKB-KW"/>
</dbReference>
<evidence type="ECO:0000256" key="12">
    <source>
        <dbReference type="ARBA" id="ARBA00045139"/>
    </source>
</evidence>
<keyword evidence="2" id="KW-0813">Transport</keyword>
<evidence type="ECO:0000256" key="10">
    <source>
        <dbReference type="ARBA" id="ARBA00023136"/>
    </source>
</evidence>
<evidence type="ECO:0000256" key="3">
    <source>
        <dbReference type="ARBA" id="ARBA00022475"/>
    </source>
</evidence>
<dbReference type="PANTHER" id="PTHR30175">
    <property type="entry name" value="PHOSPHOTRANSFERASE SYSTEM TRANSPORT PROTEIN"/>
    <property type="match status" value="1"/>
</dbReference>
<dbReference type="Gene3D" id="2.70.70.10">
    <property type="entry name" value="Glucose Permease (Domain IIA)"/>
    <property type="match status" value="1"/>
</dbReference>
<evidence type="ECO:0000256" key="7">
    <source>
        <dbReference type="ARBA" id="ARBA00022692"/>
    </source>
</evidence>
<dbReference type="Pfam" id="PF00367">
    <property type="entry name" value="PTS_EIIB"/>
    <property type="match status" value="1"/>
</dbReference>
<evidence type="ECO:0000256" key="8">
    <source>
        <dbReference type="ARBA" id="ARBA00022777"/>
    </source>
</evidence>
<dbReference type="GO" id="GO:0005886">
    <property type="term" value="C:plasma membrane"/>
    <property type="evidence" value="ECO:0007669"/>
    <property type="project" value="UniProtKB-SubCell"/>
</dbReference>
<dbReference type="InterPro" id="IPR001127">
    <property type="entry name" value="PTS_EIIA_1_perm"/>
</dbReference>
<feature type="transmembrane region" description="Helical" evidence="15">
    <location>
        <begin position="154"/>
        <end position="175"/>
    </location>
</feature>
<keyword evidence="7 15" id="KW-0812">Transmembrane</keyword>
<dbReference type="GO" id="GO:0015771">
    <property type="term" value="P:trehalose transport"/>
    <property type="evidence" value="ECO:0007669"/>
    <property type="project" value="TreeGrafter"/>
</dbReference>
<dbReference type="SUPFAM" id="SSF51261">
    <property type="entry name" value="Duplicated hybrid motif"/>
    <property type="match status" value="1"/>
</dbReference>
<dbReference type="Proteomes" id="UP000051521">
    <property type="component" value="Unassembled WGS sequence"/>
</dbReference>
<feature type="transmembrane region" description="Helical" evidence="15">
    <location>
        <begin position="309"/>
        <end position="327"/>
    </location>
</feature>
<dbReference type="CDD" id="cd00212">
    <property type="entry name" value="PTS_IIB_glc"/>
    <property type="match status" value="1"/>
</dbReference>
<dbReference type="GO" id="GO:0016301">
    <property type="term" value="F:kinase activity"/>
    <property type="evidence" value="ECO:0007669"/>
    <property type="project" value="UniProtKB-KW"/>
</dbReference>
<evidence type="ECO:0000313" key="22">
    <source>
        <dbReference type="Proteomes" id="UP000051521"/>
    </source>
</evidence>
<feature type="transmembrane region" description="Helical" evidence="15">
    <location>
        <begin position="235"/>
        <end position="252"/>
    </location>
</feature>
<protein>
    <recommendedName>
        <fullName evidence="11">protein-N(pi)-phosphohistidine--sucrose phosphotransferase</fullName>
        <ecNumber evidence="11">2.7.1.211</ecNumber>
    </recommendedName>
</protein>
<feature type="domain" description="PTS EIIB type-1" evidence="17">
    <location>
        <begin position="3"/>
        <end position="86"/>
    </location>
</feature>
<evidence type="ECO:0000256" key="5">
    <source>
        <dbReference type="ARBA" id="ARBA00022679"/>
    </source>
</evidence>
<dbReference type="PROSITE" id="PS51098">
    <property type="entry name" value="PTS_EIIB_TYPE_1"/>
    <property type="match status" value="1"/>
</dbReference>
<dbReference type="AlphaFoldDB" id="I7LGI1"/>
<dbReference type="Proteomes" id="UP000009326">
    <property type="component" value="Unassembled WGS sequence"/>
</dbReference>
<feature type="transmembrane region" description="Helical" evidence="15">
    <location>
        <begin position="411"/>
        <end position="444"/>
    </location>
</feature>
<dbReference type="GO" id="GO:0008982">
    <property type="term" value="F:protein-N(PI)-phosphohistidine-sugar phosphotransferase activity"/>
    <property type="evidence" value="ECO:0007669"/>
    <property type="project" value="InterPro"/>
</dbReference>
<dbReference type="InterPro" id="IPR050558">
    <property type="entry name" value="PTS_Sugar-Specific_Components"/>
</dbReference>
<dbReference type="PROSITE" id="PS51093">
    <property type="entry name" value="PTS_EIIA_TYPE_1"/>
    <property type="match status" value="1"/>
</dbReference>
<organism evidence="19 21">
    <name type="scientific">Lactobacillus gigeriorum DSM 23908 = CRBIP 24.85</name>
    <dbReference type="NCBI Taxonomy" id="1423751"/>
    <lineage>
        <taxon>Bacteria</taxon>
        <taxon>Bacillati</taxon>
        <taxon>Bacillota</taxon>
        <taxon>Bacilli</taxon>
        <taxon>Lactobacillales</taxon>
        <taxon>Lactobacillaceae</taxon>
        <taxon>Lactobacillus</taxon>
    </lineage>
</organism>
<dbReference type="STRING" id="1423751.FC38_GL001320"/>